<dbReference type="Proteomes" id="UP000244527">
    <property type="component" value="Chromosome"/>
</dbReference>
<keyword evidence="3" id="KW-0472">Membrane</keyword>
<dbReference type="InterPro" id="IPR036097">
    <property type="entry name" value="HisK_dim/P_sf"/>
</dbReference>
<feature type="transmembrane region" description="Helical" evidence="3">
    <location>
        <begin position="135"/>
        <end position="154"/>
    </location>
</feature>
<protein>
    <recommendedName>
        <fullName evidence="2">histidine kinase</fullName>
        <ecNumber evidence="2">2.7.13.3</ecNumber>
    </recommendedName>
</protein>
<dbReference type="GO" id="GO:0000155">
    <property type="term" value="F:phosphorelay sensor kinase activity"/>
    <property type="evidence" value="ECO:0007669"/>
    <property type="project" value="InterPro"/>
</dbReference>
<dbReference type="RefSeq" id="WP_108741312.1">
    <property type="nucleotide sequence ID" value="NZ_CP020918.1"/>
</dbReference>
<evidence type="ECO:0000313" key="6">
    <source>
        <dbReference type="Proteomes" id="UP000244527"/>
    </source>
</evidence>
<feature type="transmembrane region" description="Helical" evidence="3">
    <location>
        <begin position="60"/>
        <end position="78"/>
    </location>
</feature>
<feature type="domain" description="MASE11" evidence="4">
    <location>
        <begin position="27"/>
        <end position="191"/>
    </location>
</feature>
<sequence length="285" mass="32624">MNLWLRYMTTVRATILNPLSTNKDLKYWQNDMFANTIIYILPMSLIALIPSFIWALKSQMYPLCTVDVAAVLFTCVIAFKEGINIEVRKILFITIAYTVSTFLVYYAGLNSTLFLLATCCVSLFIFTFKNQYTPAYINIAVSVLYIIISTYDIIPKPAIQFDTTILFAVFSNLIFLSLLIAALVPRIFKGLQDSFDKTLEHALEIEKQNKLLRDISWTQSHVIRAPLSRLMGITYLLKEIDLTEEEKMFYIDNIIVSSNELDGLIQDIVTQSESIRSTTIKENEV</sequence>
<evidence type="ECO:0000313" key="5">
    <source>
        <dbReference type="EMBL" id="AWG22385.1"/>
    </source>
</evidence>
<dbReference type="Gene3D" id="1.10.287.130">
    <property type="match status" value="1"/>
</dbReference>
<keyword evidence="3" id="KW-1133">Transmembrane helix</keyword>
<dbReference type="Pfam" id="PF20969">
    <property type="entry name" value="MASE11"/>
    <property type="match status" value="1"/>
</dbReference>
<keyword evidence="3" id="KW-0812">Transmembrane</keyword>
<dbReference type="AlphaFoldDB" id="A0A2S1LF51"/>
<gene>
    <name evidence="5" type="ORF">FFWV33_13055</name>
</gene>
<feature type="transmembrane region" description="Helical" evidence="3">
    <location>
        <begin position="90"/>
        <end position="107"/>
    </location>
</feature>
<evidence type="ECO:0000256" key="3">
    <source>
        <dbReference type="SAM" id="Phobius"/>
    </source>
</evidence>
<name>A0A2S1LF51_9FLAO</name>
<evidence type="ECO:0000259" key="4">
    <source>
        <dbReference type="Pfam" id="PF20969"/>
    </source>
</evidence>
<evidence type="ECO:0000256" key="1">
    <source>
        <dbReference type="ARBA" id="ARBA00000085"/>
    </source>
</evidence>
<feature type="transmembrane region" description="Helical" evidence="3">
    <location>
        <begin position="166"/>
        <end position="188"/>
    </location>
</feature>
<accession>A0A2S1LF51</accession>
<feature type="transmembrane region" description="Helical" evidence="3">
    <location>
        <begin position="113"/>
        <end position="128"/>
    </location>
</feature>
<reference evidence="5 6" key="1">
    <citation type="submission" date="2017-04" db="EMBL/GenBank/DDBJ databases">
        <title>Compelte genome sequence of WV33.</title>
        <authorList>
            <person name="Lee P.C."/>
        </authorList>
    </citation>
    <scope>NUCLEOTIDE SEQUENCE [LARGE SCALE GENOMIC DNA]</scope>
    <source>
        <strain evidence="5 6">WV33</strain>
    </source>
</reference>
<dbReference type="CDD" id="cd00082">
    <property type="entry name" value="HisKA"/>
    <property type="match status" value="1"/>
</dbReference>
<evidence type="ECO:0000256" key="2">
    <source>
        <dbReference type="ARBA" id="ARBA00012438"/>
    </source>
</evidence>
<keyword evidence="6" id="KW-1185">Reference proteome</keyword>
<dbReference type="SUPFAM" id="SSF47384">
    <property type="entry name" value="Homodimeric domain of signal transducing histidine kinase"/>
    <property type="match status" value="1"/>
</dbReference>
<dbReference type="OrthoDB" id="9124519at2"/>
<dbReference type="EC" id="2.7.13.3" evidence="2"/>
<dbReference type="KEGG" id="ffa:FFWV33_13055"/>
<comment type="catalytic activity">
    <reaction evidence="1">
        <text>ATP + protein L-histidine = ADP + protein N-phospho-L-histidine.</text>
        <dbReference type="EC" id="2.7.13.3"/>
    </reaction>
</comment>
<dbReference type="InterPro" id="IPR048437">
    <property type="entry name" value="MASE11"/>
</dbReference>
<proteinExistence type="predicted"/>
<feature type="transmembrane region" description="Helical" evidence="3">
    <location>
        <begin position="32"/>
        <end position="54"/>
    </location>
</feature>
<dbReference type="InterPro" id="IPR003661">
    <property type="entry name" value="HisK_dim/P_dom"/>
</dbReference>
<dbReference type="EMBL" id="CP020918">
    <property type="protein sequence ID" value="AWG22385.1"/>
    <property type="molecule type" value="Genomic_DNA"/>
</dbReference>
<organism evidence="5 6">
    <name type="scientific">Flavobacterium faecale</name>
    <dbReference type="NCBI Taxonomy" id="1355330"/>
    <lineage>
        <taxon>Bacteria</taxon>
        <taxon>Pseudomonadati</taxon>
        <taxon>Bacteroidota</taxon>
        <taxon>Flavobacteriia</taxon>
        <taxon>Flavobacteriales</taxon>
        <taxon>Flavobacteriaceae</taxon>
        <taxon>Flavobacterium</taxon>
    </lineage>
</organism>